<dbReference type="EMBL" id="CP109495">
    <property type="protein sequence ID" value="WUX52621.1"/>
    <property type="molecule type" value="Genomic_DNA"/>
</dbReference>
<evidence type="ECO:0000256" key="2">
    <source>
        <dbReference type="ARBA" id="ARBA00013065"/>
    </source>
</evidence>
<evidence type="ECO:0000256" key="1">
    <source>
        <dbReference type="ARBA" id="ARBA00004828"/>
    </source>
</evidence>
<evidence type="ECO:0000313" key="12">
    <source>
        <dbReference type="Proteomes" id="UP001432209"/>
    </source>
</evidence>
<keyword evidence="4" id="KW-0028">Amino-acid biosynthesis</keyword>
<dbReference type="PANTHER" id="PTHR23342:SF0">
    <property type="entry name" value="N-ACETYLGLUTAMATE SYNTHASE, MITOCHONDRIAL"/>
    <property type="match status" value="1"/>
</dbReference>
<dbReference type="RefSeq" id="WP_329076272.1">
    <property type="nucleotide sequence ID" value="NZ_CP109495.1"/>
</dbReference>
<evidence type="ECO:0000256" key="3">
    <source>
        <dbReference type="ARBA" id="ARBA00022571"/>
    </source>
</evidence>
<keyword evidence="6" id="KW-0547">Nucleotide-binding</keyword>
<keyword evidence="8" id="KW-0067">ATP-binding</keyword>
<dbReference type="NCBIfam" id="NF010659">
    <property type="entry name" value="PRK14058.1-1"/>
    <property type="match status" value="1"/>
</dbReference>
<keyword evidence="5" id="KW-0808">Transferase</keyword>
<dbReference type="PRINTS" id="PR00474">
    <property type="entry name" value="GLU5KINASE"/>
</dbReference>
<evidence type="ECO:0000256" key="5">
    <source>
        <dbReference type="ARBA" id="ARBA00022679"/>
    </source>
</evidence>
<comment type="catalytic activity">
    <reaction evidence="9">
        <text>N-acetyl-L-glutamate + ATP = N-acetyl-L-glutamyl 5-phosphate + ADP</text>
        <dbReference type="Rhea" id="RHEA:14629"/>
        <dbReference type="ChEBI" id="CHEBI:30616"/>
        <dbReference type="ChEBI" id="CHEBI:44337"/>
        <dbReference type="ChEBI" id="CHEBI:57936"/>
        <dbReference type="ChEBI" id="CHEBI:456216"/>
        <dbReference type="EC" id="2.7.2.8"/>
    </reaction>
</comment>
<dbReference type="InterPro" id="IPR001048">
    <property type="entry name" value="Asp/Glu/Uridylate_kinase"/>
</dbReference>
<dbReference type="PIRSF" id="PIRSF000728">
    <property type="entry name" value="NAGK"/>
    <property type="match status" value="1"/>
</dbReference>
<proteinExistence type="predicted"/>
<protein>
    <recommendedName>
        <fullName evidence="2">acetylglutamate kinase</fullName>
        <ecNumber evidence="2">2.7.2.8</ecNumber>
    </recommendedName>
</protein>
<dbReference type="PANTHER" id="PTHR23342">
    <property type="entry name" value="N-ACETYLGLUTAMATE SYNTHASE"/>
    <property type="match status" value="1"/>
</dbReference>
<accession>A0ABZ2A2X2</accession>
<feature type="domain" description="Aspartate/glutamate/uridylate kinase" evidence="10">
    <location>
        <begin position="5"/>
        <end position="254"/>
    </location>
</feature>
<dbReference type="NCBIfam" id="TIGR00761">
    <property type="entry name" value="argB"/>
    <property type="match status" value="1"/>
</dbReference>
<gene>
    <name evidence="11" type="ORF">OG442_14360</name>
</gene>
<comment type="pathway">
    <text evidence="1">Amino-acid biosynthesis; L-arginine biosynthesis; N(2)-acetyl-L-ornithine from L-glutamate: step 2/4.</text>
</comment>
<dbReference type="InterPro" id="IPR001057">
    <property type="entry name" value="Glu/AcGlu_kinase"/>
</dbReference>
<dbReference type="SUPFAM" id="SSF53633">
    <property type="entry name" value="Carbamate kinase-like"/>
    <property type="match status" value="1"/>
</dbReference>
<keyword evidence="12" id="KW-1185">Reference proteome</keyword>
<dbReference type="Pfam" id="PF00696">
    <property type="entry name" value="AA_kinase"/>
    <property type="match status" value="1"/>
</dbReference>
<dbReference type="GO" id="GO:0016301">
    <property type="term" value="F:kinase activity"/>
    <property type="evidence" value="ECO:0007669"/>
    <property type="project" value="UniProtKB-KW"/>
</dbReference>
<evidence type="ECO:0000259" key="10">
    <source>
        <dbReference type="Pfam" id="PF00696"/>
    </source>
</evidence>
<evidence type="ECO:0000256" key="6">
    <source>
        <dbReference type="ARBA" id="ARBA00022741"/>
    </source>
</evidence>
<dbReference type="InterPro" id="IPR004662">
    <property type="entry name" value="AcgluKinase_fam"/>
</dbReference>
<sequence>MSDEITVVKCGGGLSAHRETICQDLAAVAAGGPVVLVHGGAAQLDELAAQLGVPQRRLRTPGGSSSRYTDPATLDVLLMTMAGRVKPALVASLSRHGARPMGLTGMDAGLVTARRAGAHKAVVDGRTRMIRDDHSGRIHAVDPGPLHLLLDVGLLPVLSPPALGTEGEPVNVDADRIAAAVAGALAERRPVRLVLLTSAPGVLRDPEDPGSLLPRLTVSAGSLGEADARGGMTAKLQAARAALDSGVSQVVVADGRITHPVREALAGAGTRIEKAAPFESGNV</sequence>
<evidence type="ECO:0000256" key="8">
    <source>
        <dbReference type="ARBA" id="ARBA00022840"/>
    </source>
</evidence>
<dbReference type="Proteomes" id="UP001432209">
    <property type="component" value="Chromosome"/>
</dbReference>
<evidence type="ECO:0000256" key="7">
    <source>
        <dbReference type="ARBA" id="ARBA00022777"/>
    </source>
</evidence>
<reference evidence="11" key="1">
    <citation type="submission" date="2022-10" db="EMBL/GenBank/DDBJ databases">
        <title>The complete genomes of actinobacterial strains from the NBC collection.</title>
        <authorList>
            <person name="Joergensen T.S."/>
            <person name="Alvarez Arevalo M."/>
            <person name="Sterndorff E.B."/>
            <person name="Faurdal D."/>
            <person name="Vuksanovic O."/>
            <person name="Mourched A.-S."/>
            <person name="Charusanti P."/>
            <person name="Shaw S."/>
            <person name="Blin K."/>
            <person name="Weber T."/>
        </authorList>
    </citation>
    <scope>NUCLEOTIDE SEQUENCE</scope>
    <source>
        <strain evidence="11">NBC_01432</strain>
    </source>
</reference>
<evidence type="ECO:0000313" key="11">
    <source>
        <dbReference type="EMBL" id="WUX52621.1"/>
    </source>
</evidence>
<dbReference type="EC" id="2.7.2.8" evidence="2"/>
<name>A0ABZ2A2X2_STRNV</name>
<organism evidence="11 12">
    <name type="scientific">Streptomyces niveus</name>
    <name type="common">Streptomyces spheroides</name>
    <dbReference type="NCBI Taxonomy" id="193462"/>
    <lineage>
        <taxon>Bacteria</taxon>
        <taxon>Bacillati</taxon>
        <taxon>Actinomycetota</taxon>
        <taxon>Actinomycetes</taxon>
        <taxon>Kitasatosporales</taxon>
        <taxon>Streptomycetaceae</taxon>
        <taxon>Streptomyces</taxon>
    </lineage>
</organism>
<evidence type="ECO:0000256" key="4">
    <source>
        <dbReference type="ARBA" id="ARBA00022605"/>
    </source>
</evidence>
<dbReference type="Gene3D" id="3.40.1160.10">
    <property type="entry name" value="Acetylglutamate kinase-like"/>
    <property type="match status" value="1"/>
</dbReference>
<keyword evidence="7 11" id="KW-0418">Kinase</keyword>
<evidence type="ECO:0000256" key="9">
    <source>
        <dbReference type="ARBA" id="ARBA00048141"/>
    </source>
</evidence>
<keyword evidence="3" id="KW-0055">Arginine biosynthesis</keyword>
<dbReference type="InterPro" id="IPR036393">
    <property type="entry name" value="AceGlu_kinase-like_sf"/>
</dbReference>